<sequence length="293" mass="32884">MQKRTKTRTFGTGKRESHDSSSFYDRKIFTAIGASNTTSRINTVPPHNLDRVFMHSSEVMEELPDNSISLMVTSPPYNVGKEYDRDLSLREYLDFISQVLKETHRVLVPGGRVAFNVANIGRKPYIPLNGHIASIASDIGFLMRGEIIWVKGKGSTGSCAWGSWMSAGNPTLRDLHEYVLIFCKDRFDRTTRGKSTISRDEFMAATTSVWYIPAESARRVKHPAPFPTTLVERLIQLYTFEEEVILDPFMGSGSSAVAAVRTNRHFVGYEVEPAYVSLCMERVSRLTGQSLSA</sequence>
<comment type="similarity">
    <text evidence="1">Belongs to the N(4)/N(6)-methyltransferase family. N(4) subfamily.</text>
</comment>
<evidence type="ECO:0000256" key="8">
    <source>
        <dbReference type="RuleBase" id="RU362026"/>
    </source>
</evidence>
<evidence type="ECO:0000256" key="3">
    <source>
        <dbReference type="ARBA" id="ARBA00022679"/>
    </source>
</evidence>
<dbReference type="InterPro" id="IPR002941">
    <property type="entry name" value="DNA_methylase_N4/N6"/>
</dbReference>
<dbReference type="EC" id="2.1.1.-" evidence="8"/>
<dbReference type="STRING" id="706587.Desti_2544"/>
<organism evidence="11 12">
    <name type="scientific">Desulfomonile tiedjei (strain ATCC 49306 / DSM 6799 / DCB-1)</name>
    <dbReference type="NCBI Taxonomy" id="706587"/>
    <lineage>
        <taxon>Bacteria</taxon>
        <taxon>Pseudomonadati</taxon>
        <taxon>Thermodesulfobacteriota</taxon>
        <taxon>Desulfomonilia</taxon>
        <taxon>Desulfomonilales</taxon>
        <taxon>Desulfomonilaceae</taxon>
        <taxon>Desulfomonile</taxon>
    </lineage>
</organism>
<keyword evidence="3" id="KW-0808">Transferase</keyword>
<name>I4C6N3_DESTA</name>
<evidence type="ECO:0000256" key="2">
    <source>
        <dbReference type="ARBA" id="ARBA00022603"/>
    </source>
</evidence>
<dbReference type="GO" id="GO:0032259">
    <property type="term" value="P:methylation"/>
    <property type="evidence" value="ECO:0007669"/>
    <property type="project" value="UniProtKB-KW"/>
</dbReference>
<feature type="domain" description="DNA methylase N-4/N-6" evidence="10">
    <location>
        <begin position="68"/>
        <end position="279"/>
    </location>
</feature>
<dbReference type="SUPFAM" id="SSF53335">
    <property type="entry name" value="S-adenosyl-L-methionine-dependent methyltransferases"/>
    <property type="match status" value="1"/>
</dbReference>
<comment type="catalytic activity">
    <reaction evidence="7">
        <text>a 2'-deoxycytidine in DNA + S-adenosyl-L-methionine = an N(4)-methyl-2'-deoxycytidine in DNA + S-adenosyl-L-homocysteine + H(+)</text>
        <dbReference type="Rhea" id="RHEA:16857"/>
        <dbReference type="Rhea" id="RHEA-COMP:11369"/>
        <dbReference type="Rhea" id="RHEA-COMP:13674"/>
        <dbReference type="ChEBI" id="CHEBI:15378"/>
        <dbReference type="ChEBI" id="CHEBI:57856"/>
        <dbReference type="ChEBI" id="CHEBI:59789"/>
        <dbReference type="ChEBI" id="CHEBI:85452"/>
        <dbReference type="ChEBI" id="CHEBI:137933"/>
        <dbReference type="EC" id="2.1.1.113"/>
    </reaction>
</comment>
<dbReference type="AlphaFoldDB" id="I4C6N3"/>
<dbReference type="GO" id="GO:0008170">
    <property type="term" value="F:N-methyltransferase activity"/>
    <property type="evidence" value="ECO:0007669"/>
    <property type="project" value="InterPro"/>
</dbReference>
<dbReference type="OrthoDB" id="9773060at2"/>
<dbReference type="PATRIC" id="fig|706587.4.peg.2916"/>
<gene>
    <name evidence="11" type="ordered locus">Desti_2544</name>
</gene>
<dbReference type="GO" id="GO:0003677">
    <property type="term" value="F:DNA binding"/>
    <property type="evidence" value="ECO:0007669"/>
    <property type="project" value="UniProtKB-KW"/>
</dbReference>
<dbReference type="Gene3D" id="3.40.50.150">
    <property type="entry name" value="Vaccinia Virus protein VP39"/>
    <property type="match status" value="1"/>
</dbReference>
<evidence type="ECO:0000256" key="1">
    <source>
        <dbReference type="ARBA" id="ARBA00010203"/>
    </source>
</evidence>
<dbReference type="Pfam" id="PF01555">
    <property type="entry name" value="N6_N4_Mtase"/>
    <property type="match status" value="1"/>
</dbReference>
<keyword evidence="12" id="KW-1185">Reference proteome</keyword>
<protein>
    <recommendedName>
        <fullName evidence="8">Methyltransferase</fullName>
        <ecNumber evidence="8">2.1.1.-</ecNumber>
    </recommendedName>
</protein>
<accession>I4C6N3</accession>
<evidence type="ECO:0000313" key="12">
    <source>
        <dbReference type="Proteomes" id="UP000006055"/>
    </source>
</evidence>
<dbReference type="GO" id="GO:0009307">
    <property type="term" value="P:DNA restriction-modification system"/>
    <property type="evidence" value="ECO:0007669"/>
    <property type="project" value="UniProtKB-KW"/>
</dbReference>
<dbReference type="InterPro" id="IPR001091">
    <property type="entry name" value="RM_Methyltransferase"/>
</dbReference>
<keyword evidence="2 11" id="KW-0489">Methyltransferase</keyword>
<dbReference type="REBASE" id="49192">
    <property type="entry name" value="M.Dti6799ORF2544P"/>
</dbReference>
<proteinExistence type="inferred from homology"/>
<dbReference type="PRINTS" id="PR00508">
    <property type="entry name" value="S21N4MTFRASE"/>
</dbReference>
<dbReference type="eggNOG" id="COG2189">
    <property type="taxonomic scope" value="Bacteria"/>
</dbReference>
<dbReference type="KEGG" id="dti:Desti_2544"/>
<dbReference type="PROSITE" id="PS00093">
    <property type="entry name" value="N4_MTASE"/>
    <property type="match status" value="1"/>
</dbReference>
<evidence type="ECO:0000256" key="6">
    <source>
        <dbReference type="ARBA" id="ARBA00023125"/>
    </source>
</evidence>
<keyword evidence="5" id="KW-0680">Restriction system</keyword>
<keyword evidence="4" id="KW-0949">S-adenosyl-L-methionine</keyword>
<evidence type="ECO:0000259" key="10">
    <source>
        <dbReference type="Pfam" id="PF01555"/>
    </source>
</evidence>
<dbReference type="GO" id="GO:0015667">
    <property type="term" value="F:site-specific DNA-methyltransferase (cytosine-N4-specific) activity"/>
    <property type="evidence" value="ECO:0007669"/>
    <property type="project" value="UniProtKB-EC"/>
</dbReference>
<feature type="region of interest" description="Disordered" evidence="9">
    <location>
        <begin position="1"/>
        <end position="20"/>
    </location>
</feature>
<dbReference type="InterPro" id="IPR017985">
    <property type="entry name" value="MeTrfase_CN4_CS"/>
</dbReference>
<evidence type="ECO:0000256" key="5">
    <source>
        <dbReference type="ARBA" id="ARBA00022747"/>
    </source>
</evidence>
<keyword evidence="6" id="KW-0238">DNA-binding</keyword>
<evidence type="ECO:0000256" key="4">
    <source>
        <dbReference type="ARBA" id="ARBA00022691"/>
    </source>
</evidence>
<dbReference type="EMBL" id="CP003360">
    <property type="protein sequence ID" value="AFM25224.1"/>
    <property type="molecule type" value="Genomic_DNA"/>
</dbReference>
<evidence type="ECO:0000313" key="11">
    <source>
        <dbReference type="EMBL" id="AFM25224.1"/>
    </source>
</evidence>
<dbReference type="eggNOG" id="COG0863">
    <property type="taxonomic scope" value="Bacteria"/>
</dbReference>
<dbReference type="InterPro" id="IPR029063">
    <property type="entry name" value="SAM-dependent_MTases_sf"/>
</dbReference>
<evidence type="ECO:0000256" key="9">
    <source>
        <dbReference type="SAM" id="MobiDB-lite"/>
    </source>
</evidence>
<reference evidence="12" key="1">
    <citation type="submission" date="2012-06" db="EMBL/GenBank/DDBJ databases">
        <title>Complete sequence of chromosome of Desulfomonile tiedjei DSM 6799.</title>
        <authorList>
            <person name="Lucas S."/>
            <person name="Copeland A."/>
            <person name="Lapidus A."/>
            <person name="Glavina del Rio T."/>
            <person name="Dalin E."/>
            <person name="Tice H."/>
            <person name="Bruce D."/>
            <person name="Goodwin L."/>
            <person name="Pitluck S."/>
            <person name="Peters L."/>
            <person name="Ovchinnikova G."/>
            <person name="Zeytun A."/>
            <person name="Lu M."/>
            <person name="Kyrpides N."/>
            <person name="Mavromatis K."/>
            <person name="Ivanova N."/>
            <person name="Brettin T."/>
            <person name="Detter J.C."/>
            <person name="Han C."/>
            <person name="Larimer F."/>
            <person name="Land M."/>
            <person name="Hauser L."/>
            <person name="Markowitz V."/>
            <person name="Cheng J.-F."/>
            <person name="Hugenholtz P."/>
            <person name="Woyke T."/>
            <person name="Wu D."/>
            <person name="Spring S."/>
            <person name="Schroeder M."/>
            <person name="Brambilla E."/>
            <person name="Klenk H.-P."/>
            <person name="Eisen J.A."/>
        </authorList>
    </citation>
    <scope>NUCLEOTIDE SEQUENCE [LARGE SCALE GENOMIC DNA]</scope>
    <source>
        <strain evidence="12">ATCC 49306 / DSM 6799 / DCB-1</strain>
    </source>
</reference>
<evidence type="ECO:0000256" key="7">
    <source>
        <dbReference type="ARBA" id="ARBA00049120"/>
    </source>
</evidence>
<dbReference type="HOGENOM" id="CLU_024927_2_2_7"/>
<dbReference type="Proteomes" id="UP000006055">
    <property type="component" value="Chromosome"/>
</dbReference>